<keyword evidence="7" id="KW-1185">Reference proteome</keyword>
<feature type="domain" description="Sushi" evidence="5">
    <location>
        <begin position="52"/>
        <end position="128"/>
    </location>
</feature>
<dbReference type="PROSITE" id="PS50923">
    <property type="entry name" value="SUSHI"/>
    <property type="match status" value="3"/>
</dbReference>
<gene>
    <name evidence="6" type="ORF">PoB_005539100</name>
</gene>
<evidence type="ECO:0000313" key="6">
    <source>
        <dbReference type="EMBL" id="GFO28886.1"/>
    </source>
</evidence>
<dbReference type="InterPro" id="IPR035976">
    <property type="entry name" value="Sushi/SCR/CCP_sf"/>
</dbReference>
<dbReference type="SUPFAM" id="SSF57535">
    <property type="entry name" value="Complement control module/SCR domain"/>
    <property type="match status" value="5"/>
</dbReference>
<organism evidence="6 7">
    <name type="scientific">Plakobranchus ocellatus</name>
    <dbReference type="NCBI Taxonomy" id="259542"/>
    <lineage>
        <taxon>Eukaryota</taxon>
        <taxon>Metazoa</taxon>
        <taxon>Spiralia</taxon>
        <taxon>Lophotrochozoa</taxon>
        <taxon>Mollusca</taxon>
        <taxon>Gastropoda</taxon>
        <taxon>Heterobranchia</taxon>
        <taxon>Euthyneura</taxon>
        <taxon>Panpulmonata</taxon>
        <taxon>Sacoglossa</taxon>
        <taxon>Placobranchoidea</taxon>
        <taxon>Plakobranchidae</taxon>
        <taxon>Plakobranchus</taxon>
    </lineage>
</organism>
<dbReference type="CDD" id="cd00033">
    <property type="entry name" value="CCP"/>
    <property type="match status" value="2"/>
</dbReference>
<evidence type="ECO:0000256" key="2">
    <source>
        <dbReference type="ARBA" id="ARBA00022737"/>
    </source>
</evidence>
<dbReference type="Proteomes" id="UP000735302">
    <property type="component" value="Unassembled WGS sequence"/>
</dbReference>
<evidence type="ECO:0000256" key="4">
    <source>
        <dbReference type="PROSITE-ProRule" id="PRU00302"/>
    </source>
</evidence>
<evidence type="ECO:0000313" key="7">
    <source>
        <dbReference type="Proteomes" id="UP000735302"/>
    </source>
</evidence>
<name>A0AAV4C0J2_9GAST</name>
<dbReference type="AlphaFoldDB" id="A0AAV4C0J2"/>
<dbReference type="Pfam" id="PF00084">
    <property type="entry name" value="Sushi"/>
    <property type="match status" value="3"/>
</dbReference>
<comment type="caution">
    <text evidence="6">The sequence shown here is derived from an EMBL/GenBank/DDBJ whole genome shotgun (WGS) entry which is preliminary data.</text>
</comment>
<dbReference type="SMART" id="SM00032">
    <property type="entry name" value="CCP"/>
    <property type="match status" value="4"/>
</dbReference>
<evidence type="ECO:0000256" key="1">
    <source>
        <dbReference type="ARBA" id="ARBA00022729"/>
    </source>
</evidence>
<comment type="caution">
    <text evidence="4">Lacks conserved residue(s) required for the propagation of feature annotation.</text>
</comment>
<dbReference type="PANTHER" id="PTHR45656">
    <property type="entry name" value="PROTEIN CBR-CLEC-78"/>
    <property type="match status" value="1"/>
</dbReference>
<evidence type="ECO:0000256" key="3">
    <source>
        <dbReference type="ARBA" id="ARBA00023157"/>
    </source>
</evidence>
<accession>A0AAV4C0J2</accession>
<reference evidence="6 7" key="1">
    <citation type="journal article" date="2021" name="Elife">
        <title>Chloroplast acquisition without the gene transfer in kleptoplastic sea slugs, Plakobranchus ocellatus.</title>
        <authorList>
            <person name="Maeda T."/>
            <person name="Takahashi S."/>
            <person name="Yoshida T."/>
            <person name="Shimamura S."/>
            <person name="Takaki Y."/>
            <person name="Nagai Y."/>
            <person name="Toyoda A."/>
            <person name="Suzuki Y."/>
            <person name="Arimoto A."/>
            <person name="Ishii H."/>
            <person name="Satoh N."/>
            <person name="Nishiyama T."/>
            <person name="Hasebe M."/>
            <person name="Maruyama T."/>
            <person name="Minagawa J."/>
            <person name="Obokata J."/>
            <person name="Shigenobu S."/>
        </authorList>
    </citation>
    <scope>NUCLEOTIDE SEQUENCE [LARGE SCALE GENOMIC DNA]</scope>
</reference>
<keyword evidence="3 4" id="KW-1015">Disulfide bond</keyword>
<proteinExistence type="predicted"/>
<dbReference type="PANTHER" id="PTHR45656:SF4">
    <property type="entry name" value="PROTEIN CBR-CLEC-78"/>
    <property type="match status" value="1"/>
</dbReference>
<keyword evidence="2" id="KW-0677">Repeat</keyword>
<sequence length="360" mass="38729">MNKQSYMQSTSADSVATYDCMVGAAPRSPIMSTTCQVDSGRWSPIPKPCHVVTCGQPPIVDTMDVDLATRSHSGAYPGLDAEELKMAYGGQAMYTCKDGYTSPPESSHVSQCQADGTWSSTDSFQCNPTNCGDPPEIANSSTTIYMATTFGENATVTCSEGFKPLDGFTLTCDKSGTWAGAEVTCDPIDCGLPPSRNNATVEYGCTMLNSTAKHSCIEPTVVQGEDNSTAICQNDEEWSSVSLTCFQFRVEIFPPWPTVKWSTGGRVQCFVFGELVFWGREIIQCESMSCGDAPDVANANRTEMGQRHPSTVTYVCSAGFSLTSADDIRICKPDGTWSSEEVVCSPVTCDPPTLAENIEL</sequence>
<feature type="disulfide bond" evidence="4">
    <location>
        <begin position="158"/>
        <end position="185"/>
    </location>
</feature>
<dbReference type="Gene3D" id="2.10.70.10">
    <property type="entry name" value="Complement Module, domain 1"/>
    <property type="match status" value="4"/>
</dbReference>
<keyword evidence="1" id="KW-0732">Signal</keyword>
<dbReference type="InterPro" id="IPR000436">
    <property type="entry name" value="Sushi_SCR_CCP_dom"/>
</dbReference>
<feature type="domain" description="Sushi" evidence="5">
    <location>
        <begin position="129"/>
        <end position="187"/>
    </location>
</feature>
<dbReference type="InterPro" id="IPR051277">
    <property type="entry name" value="SEZ6_CSMD_C4BPB_Regulators"/>
</dbReference>
<dbReference type="EMBL" id="BLXT01006084">
    <property type="protein sequence ID" value="GFO28886.1"/>
    <property type="molecule type" value="Genomic_DNA"/>
</dbReference>
<evidence type="ECO:0000259" key="5">
    <source>
        <dbReference type="PROSITE" id="PS50923"/>
    </source>
</evidence>
<feature type="domain" description="Sushi" evidence="5">
    <location>
        <begin position="288"/>
        <end position="346"/>
    </location>
</feature>
<protein>
    <submittedName>
        <fullName evidence="6">Sushi domain-containing protein 1-like isoform x6</fullName>
    </submittedName>
</protein>
<keyword evidence="4" id="KW-0768">Sushi</keyword>